<keyword evidence="3 5" id="KW-0131">Cell cycle</keyword>
<evidence type="ECO:0000256" key="1">
    <source>
        <dbReference type="ARBA" id="ARBA00022618"/>
    </source>
</evidence>
<evidence type="ECO:0000256" key="4">
    <source>
        <dbReference type="ARBA" id="ARBA00046874"/>
    </source>
</evidence>
<reference evidence="7 8" key="1">
    <citation type="journal article" date="2022" name="ISME Commun">
        <title>Vulcanimicrobium alpinus gen. nov. sp. nov., the first cultivated representative of the candidate phylum 'Eremiobacterota', is a metabolically versatile aerobic anoxygenic phototroph.</title>
        <authorList>
            <person name="Yabe S."/>
            <person name="Muto K."/>
            <person name="Abe K."/>
            <person name="Yokota A."/>
            <person name="Staudigel H."/>
            <person name="Tebo B.M."/>
        </authorList>
    </citation>
    <scope>NUCLEOTIDE SEQUENCE [LARGE SCALE GENOMIC DNA]</scope>
    <source>
        <strain evidence="7 8">WC8-2</strain>
    </source>
</reference>
<dbReference type="AlphaFoldDB" id="A0AAN2C770"/>
<evidence type="ECO:0000259" key="6">
    <source>
        <dbReference type="Pfam" id="PF03775"/>
    </source>
</evidence>
<accession>A0AAN2C770</accession>
<dbReference type="GO" id="GO:0000902">
    <property type="term" value="P:cell morphogenesis"/>
    <property type="evidence" value="ECO:0007669"/>
    <property type="project" value="InterPro"/>
</dbReference>
<dbReference type="GO" id="GO:0000917">
    <property type="term" value="P:division septum assembly"/>
    <property type="evidence" value="ECO:0007669"/>
    <property type="project" value="UniProtKB-KW"/>
</dbReference>
<dbReference type="Gene3D" id="3.30.70.260">
    <property type="match status" value="1"/>
</dbReference>
<feature type="domain" description="Septum formation inhibitor MinC C-terminal" evidence="6">
    <location>
        <begin position="172"/>
        <end position="267"/>
    </location>
</feature>
<dbReference type="Proteomes" id="UP001317532">
    <property type="component" value="Chromosome"/>
</dbReference>
<comment type="similarity">
    <text evidence="5">Belongs to the MinC family.</text>
</comment>
<dbReference type="Gene3D" id="2.160.20.70">
    <property type="match status" value="1"/>
</dbReference>
<dbReference type="HAMAP" id="MF_00267">
    <property type="entry name" value="MinC"/>
    <property type="match status" value="1"/>
</dbReference>
<keyword evidence="8" id="KW-1185">Reference proteome</keyword>
<gene>
    <name evidence="5" type="primary">minC</name>
    <name evidence="7" type="ORF">WPS_00460</name>
</gene>
<evidence type="ECO:0000313" key="8">
    <source>
        <dbReference type="Proteomes" id="UP001317532"/>
    </source>
</evidence>
<evidence type="ECO:0000256" key="2">
    <source>
        <dbReference type="ARBA" id="ARBA00023210"/>
    </source>
</evidence>
<dbReference type="SUPFAM" id="SSF63848">
    <property type="entry name" value="Cell-division inhibitor MinC, C-terminal domain"/>
    <property type="match status" value="1"/>
</dbReference>
<dbReference type="InterPro" id="IPR036145">
    <property type="entry name" value="MinC_C_sf"/>
</dbReference>
<evidence type="ECO:0000256" key="5">
    <source>
        <dbReference type="HAMAP-Rule" id="MF_00267"/>
    </source>
</evidence>
<dbReference type="RefSeq" id="WP_317995861.1">
    <property type="nucleotide sequence ID" value="NZ_AP025523.1"/>
</dbReference>
<dbReference type="KEGG" id="vab:WPS_00460"/>
<dbReference type="InterPro" id="IPR013033">
    <property type="entry name" value="MinC"/>
</dbReference>
<organism evidence="7 8">
    <name type="scientific">Vulcanimicrobium alpinum</name>
    <dbReference type="NCBI Taxonomy" id="3016050"/>
    <lineage>
        <taxon>Bacteria</taxon>
        <taxon>Bacillati</taxon>
        <taxon>Vulcanimicrobiota</taxon>
        <taxon>Vulcanimicrobiia</taxon>
        <taxon>Vulcanimicrobiales</taxon>
        <taxon>Vulcanimicrobiaceae</taxon>
        <taxon>Vulcanimicrobium</taxon>
    </lineage>
</organism>
<comment type="function">
    <text evidence="5">Cell division inhibitor that blocks the formation of polar Z ring septums. Rapidly oscillates between the poles of the cell to destabilize FtsZ filaments that have formed before they mature into polar Z rings. Prevents FtsZ polymerization.</text>
</comment>
<dbReference type="PANTHER" id="PTHR34108">
    <property type="entry name" value="SEPTUM SITE-DETERMINING PROTEIN MINC"/>
    <property type="match status" value="1"/>
</dbReference>
<protein>
    <recommendedName>
        <fullName evidence="5">Probable septum site-determining protein MinC</fullName>
    </recommendedName>
</protein>
<comment type="subunit">
    <text evidence="4 5">Interacts with MinD and FtsZ.</text>
</comment>
<keyword evidence="2 5" id="KW-0717">Septation</keyword>
<proteinExistence type="inferred from homology"/>
<dbReference type="InterPro" id="IPR005526">
    <property type="entry name" value="Septum_form_inhib_MinC_C"/>
</dbReference>
<name>A0AAN2C770_UNVUL</name>
<dbReference type="Pfam" id="PF03775">
    <property type="entry name" value="MinC_C"/>
    <property type="match status" value="1"/>
</dbReference>
<dbReference type="PANTHER" id="PTHR34108:SF1">
    <property type="entry name" value="SEPTUM SITE-DETERMINING PROTEIN MINC"/>
    <property type="match status" value="1"/>
</dbReference>
<dbReference type="EMBL" id="AP025523">
    <property type="protein sequence ID" value="BDE04770.1"/>
    <property type="molecule type" value="Genomic_DNA"/>
</dbReference>
<evidence type="ECO:0000313" key="7">
    <source>
        <dbReference type="EMBL" id="BDE04770.1"/>
    </source>
</evidence>
<sequence>MSSVRGRGRNLEIAVDRALAAASEELRAQFAERPDFYRGSRAVANLGALEPAAFEIAAFRDVLAEYGIVLDGVTGLESIAGAVAELDLAYLGTAQATEVAALPRQRHQREVRLSDEARSLIADFAGARADMVRRRQSPPASAGPATAVASAGVAIPQPPRPVPVGISTLYHRGTLRGGQALHNLGNLVVIGDVNPGAELVASGDIVVFGALRGVAHAGAQGDRGARVIALELAPTQLRIATVIATSGSDRVKRGPEHASIVDERIVVVPFAEADLRKETIV</sequence>
<dbReference type="GO" id="GO:1901891">
    <property type="term" value="P:regulation of cell septum assembly"/>
    <property type="evidence" value="ECO:0007669"/>
    <property type="project" value="InterPro"/>
</dbReference>
<evidence type="ECO:0000256" key="3">
    <source>
        <dbReference type="ARBA" id="ARBA00023306"/>
    </source>
</evidence>
<dbReference type="InterPro" id="IPR016098">
    <property type="entry name" value="CAP/MinC_C"/>
</dbReference>
<keyword evidence="1 5" id="KW-0132">Cell division</keyword>